<feature type="compositionally biased region" description="Basic and acidic residues" evidence="1">
    <location>
        <begin position="61"/>
        <end position="77"/>
    </location>
</feature>
<organism evidence="2 3">
    <name type="scientific">Mycetomoellerius zeteki</name>
    <dbReference type="NCBI Taxonomy" id="64791"/>
    <lineage>
        <taxon>Eukaryota</taxon>
        <taxon>Metazoa</taxon>
        <taxon>Ecdysozoa</taxon>
        <taxon>Arthropoda</taxon>
        <taxon>Hexapoda</taxon>
        <taxon>Insecta</taxon>
        <taxon>Pterygota</taxon>
        <taxon>Neoptera</taxon>
        <taxon>Endopterygota</taxon>
        <taxon>Hymenoptera</taxon>
        <taxon>Apocrita</taxon>
        <taxon>Aculeata</taxon>
        <taxon>Formicoidea</taxon>
        <taxon>Formicidae</taxon>
        <taxon>Myrmicinae</taxon>
        <taxon>Mycetomoellerius</taxon>
    </lineage>
</organism>
<dbReference type="AlphaFoldDB" id="A0A151XJV4"/>
<evidence type="ECO:0000313" key="2">
    <source>
        <dbReference type="EMBL" id="KYQ60617.1"/>
    </source>
</evidence>
<evidence type="ECO:0000256" key="1">
    <source>
        <dbReference type="SAM" id="MobiDB-lite"/>
    </source>
</evidence>
<accession>A0A151XJV4</accession>
<keyword evidence="3" id="KW-1185">Reference proteome</keyword>
<name>A0A151XJV4_9HYME</name>
<reference evidence="2 3" key="1">
    <citation type="submission" date="2015-09" db="EMBL/GenBank/DDBJ databases">
        <title>Trachymyrmex zeteki WGS genome.</title>
        <authorList>
            <person name="Nygaard S."/>
            <person name="Hu H."/>
            <person name="Boomsma J."/>
            <person name="Zhang G."/>
        </authorList>
    </citation>
    <scope>NUCLEOTIDE SEQUENCE [LARGE SCALE GENOMIC DNA]</scope>
    <source>
        <strain evidence="2">Tzet28-1</strain>
        <tissue evidence="2">Whole body</tissue>
    </source>
</reference>
<dbReference type="EMBL" id="KQ982052">
    <property type="protein sequence ID" value="KYQ60617.1"/>
    <property type="molecule type" value="Genomic_DNA"/>
</dbReference>
<gene>
    <name evidence="2" type="ORF">ALC60_00242</name>
</gene>
<sequence>MVSRPYQKIESRGWRGSYDLINNRDSAPLDLRASRLAKVDVKRGKSGDLNQSYGRLGSFPKQDEGVRGGGQRKKEPRQYITPSAVRRGRPAKIAITPAESNEIKLHYLACHGAINHTPFSRPSPRRAPSTFVPRHRPAGRSEFALLFASFDCRITIAFFSEIPPGFSTIIPGYGTDILNVRPILFHFLSKNGARKHHEGCDGGMSRCVCGYTHSVIAESVFRRLTDLGKQWTFDCSRFSAGLLPSNSNSRYRVAQRRGRTKLDAYRCTATRADGEAGFVKTTPYVASPRFGLQLPRRRQPFLPPQQFTDPHLGQEAIFRPKAAGETMFVATEGTGSSSTNCFDKSRRQYVVKTPGFERVPPPLEYLNTVIVLSNAILILVKSIQSRMEISSRMSRRSRVPIFVSFIKTEDIELECVVSGWTDSGAASIYSPVTALPVKALSRARATLACAALYPPGSTLNTSSENQTGLALSTLGTPLIAYSENSKKNSIEMKKEESMVSRRLQKFRAKETQMHRDEILNDSAFTVGRYSGSLCSQQSINMVDSPKAAFVQVTLIEISAWDVCGVHYSVAEYPRRHVDYQKSEKTKVKRL</sequence>
<protein>
    <submittedName>
        <fullName evidence="2">Uncharacterized protein</fullName>
    </submittedName>
</protein>
<feature type="region of interest" description="Disordered" evidence="1">
    <location>
        <begin position="42"/>
        <end position="83"/>
    </location>
</feature>
<proteinExistence type="predicted"/>
<evidence type="ECO:0000313" key="3">
    <source>
        <dbReference type="Proteomes" id="UP000075809"/>
    </source>
</evidence>
<dbReference type="Proteomes" id="UP000075809">
    <property type="component" value="Unassembled WGS sequence"/>
</dbReference>